<feature type="transmembrane region" description="Helical" evidence="5">
    <location>
        <begin position="130"/>
        <end position="147"/>
    </location>
</feature>
<keyword evidence="4 5" id="KW-0472">Membrane</keyword>
<dbReference type="Proteomes" id="UP000626148">
    <property type="component" value="Unassembled WGS sequence"/>
</dbReference>
<comment type="caution">
    <text evidence="7">The sequence shown here is derived from an EMBL/GenBank/DDBJ whole genome shotgun (WGS) entry which is preliminary data.</text>
</comment>
<proteinExistence type="predicted"/>
<evidence type="ECO:0000256" key="2">
    <source>
        <dbReference type="ARBA" id="ARBA00022692"/>
    </source>
</evidence>
<dbReference type="InterPro" id="IPR004481">
    <property type="entry name" value="K/Na/Ca-exchanger"/>
</dbReference>
<feature type="transmembrane region" description="Helical" evidence="5">
    <location>
        <begin position="78"/>
        <end position="95"/>
    </location>
</feature>
<protein>
    <submittedName>
        <fullName evidence="7">Sodium:calcium antiporter</fullName>
    </submittedName>
</protein>
<dbReference type="GO" id="GO:0005886">
    <property type="term" value="C:plasma membrane"/>
    <property type="evidence" value="ECO:0007669"/>
    <property type="project" value="TreeGrafter"/>
</dbReference>
<evidence type="ECO:0000256" key="1">
    <source>
        <dbReference type="ARBA" id="ARBA00004141"/>
    </source>
</evidence>
<accession>A0A918KNV7</accession>
<feature type="domain" description="Sodium/calcium exchanger membrane region" evidence="6">
    <location>
        <begin position="168"/>
        <end position="312"/>
    </location>
</feature>
<evidence type="ECO:0000256" key="5">
    <source>
        <dbReference type="SAM" id="Phobius"/>
    </source>
</evidence>
<dbReference type="RefSeq" id="WP_189612533.1">
    <property type="nucleotide sequence ID" value="NZ_BMXR01000013.1"/>
</dbReference>
<keyword evidence="8" id="KW-1185">Reference proteome</keyword>
<dbReference type="PANTHER" id="PTHR10846">
    <property type="entry name" value="SODIUM/POTASSIUM/CALCIUM EXCHANGER"/>
    <property type="match status" value="1"/>
</dbReference>
<feature type="transmembrane region" description="Helical" evidence="5">
    <location>
        <begin position="297"/>
        <end position="316"/>
    </location>
</feature>
<feature type="transmembrane region" description="Helical" evidence="5">
    <location>
        <begin position="232"/>
        <end position="255"/>
    </location>
</feature>
<gene>
    <name evidence="7" type="primary">yrbG</name>
    <name evidence="7" type="ORF">GCM10007392_42420</name>
</gene>
<feature type="transmembrane region" description="Helical" evidence="5">
    <location>
        <begin position="267"/>
        <end position="285"/>
    </location>
</feature>
<dbReference type="InterPro" id="IPR044880">
    <property type="entry name" value="NCX_ion-bd_dom_sf"/>
</dbReference>
<sequence>MLLDATALLAGLVGLIWSADRFVAGAAALAHNLGMSHLLIGVTIVSLGTSAPEILVAVNAALTGASELALGNALGSNIANIGLVLGCTILVAPLAINRTVMLRENNWMMAATLLAGVALFDLYLNRLESAALVFALAIFLGWIYHRSRQAKAPAFEEEIPETETTGRATLLFLGGLLLLIVSSRVLVRGAVGIAETLGIPELIIGATIVALGTSLPELAASVTSALRHKPDIALGNVLGSNIFNLLIVLAVPGLIHPTGVSADLFARDYRFALGITALLFTLLWWQGWRGRPVNRFWGLAFVVLYAAYGLINYQAATAQ</sequence>
<dbReference type="GO" id="GO:0005262">
    <property type="term" value="F:calcium channel activity"/>
    <property type="evidence" value="ECO:0007669"/>
    <property type="project" value="TreeGrafter"/>
</dbReference>
<keyword evidence="3 5" id="KW-1133">Transmembrane helix</keyword>
<dbReference type="InterPro" id="IPR004837">
    <property type="entry name" value="NaCa_Exmemb"/>
</dbReference>
<evidence type="ECO:0000259" key="6">
    <source>
        <dbReference type="Pfam" id="PF01699"/>
    </source>
</evidence>
<keyword evidence="2 5" id="KW-0812">Transmembrane</keyword>
<name>A0A918KNV7_9GAMM</name>
<dbReference type="NCBIfam" id="TIGR00367">
    <property type="entry name" value="calcium/sodium antiporter"/>
    <property type="match status" value="1"/>
</dbReference>
<feature type="transmembrane region" description="Helical" evidence="5">
    <location>
        <begin position="199"/>
        <end position="220"/>
    </location>
</feature>
<evidence type="ECO:0000313" key="7">
    <source>
        <dbReference type="EMBL" id="GGX70281.1"/>
    </source>
</evidence>
<organism evidence="7 8">
    <name type="scientific">Saccharospirillum salsuginis</name>
    <dbReference type="NCBI Taxonomy" id="418750"/>
    <lineage>
        <taxon>Bacteria</taxon>
        <taxon>Pseudomonadati</taxon>
        <taxon>Pseudomonadota</taxon>
        <taxon>Gammaproteobacteria</taxon>
        <taxon>Oceanospirillales</taxon>
        <taxon>Saccharospirillaceae</taxon>
        <taxon>Saccharospirillum</taxon>
    </lineage>
</organism>
<feature type="transmembrane region" description="Helical" evidence="5">
    <location>
        <begin position="168"/>
        <end position="187"/>
    </location>
</feature>
<evidence type="ECO:0000256" key="3">
    <source>
        <dbReference type="ARBA" id="ARBA00022989"/>
    </source>
</evidence>
<dbReference type="Gene3D" id="1.20.1420.30">
    <property type="entry name" value="NCX, central ion-binding region"/>
    <property type="match status" value="1"/>
</dbReference>
<comment type="subcellular location">
    <subcellularLocation>
        <location evidence="1">Membrane</location>
        <topology evidence="1">Multi-pass membrane protein</topology>
    </subcellularLocation>
</comment>
<dbReference type="GO" id="GO:0008273">
    <property type="term" value="F:calcium, potassium:sodium antiporter activity"/>
    <property type="evidence" value="ECO:0007669"/>
    <property type="project" value="TreeGrafter"/>
</dbReference>
<dbReference type="AlphaFoldDB" id="A0A918KNV7"/>
<feature type="domain" description="Sodium/calcium exchanger membrane region" evidence="6">
    <location>
        <begin position="7"/>
        <end position="143"/>
    </location>
</feature>
<dbReference type="GO" id="GO:0006874">
    <property type="term" value="P:intracellular calcium ion homeostasis"/>
    <property type="evidence" value="ECO:0007669"/>
    <property type="project" value="TreeGrafter"/>
</dbReference>
<dbReference type="EMBL" id="BMXR01000013">
    <property type="protein sequence ID" value="GGX70281.1"/>
    <property type="molecule type" value="Genomic_DNA"/>
</dbReference>
<reference evidence="7" key="2">
    <citation type="submission" date="2020-09" db="EMBL/GenBank/DDBJ databases">
        <authorList>
            <person name="Sun Q."/>
            <person name="Kim S."/>
        </authorList>
    </citation>
    <scope>NUCLEOTIDE SEQUENCE</scope>
    <source>
        <strain evidence="7">KCTC 22169</strain>
    </source>
</reference>
<reference evidence="7" key="1">
    <citation type="journal article" date="2014" name="Int. J. Syst. Evol. Microbiol.">
        <title>Complete genome sequence of Corynebacterium casei LMG S-19264T (=DSM 44701T), isolated from a smear-ripened cheese.</title>
        <authorList>
            <consortium name="US DOE Joint Genome Institute (JGI-PGF)"/>
            <person name="Walter F."/>
            <person name="Albersmeier A."/>
            <person name="Kalinowski J."/>
            <person name="Ruckert C."/>
        </authorList>
    </citation>
    <scope>NUCLEOTIDE SEQUENCE</scope>
    <source>
        <strain evidence="7">KCTC 22169</strain>
    </source>
</reference>
<dbReference type="PANTHER" id="PTHR10846:SF8">
    <property type="entry name" value="INNER MEMBRANE PROTEIN YRBG"/>
    <property type="match status" value="1"/>
</dbReference>
<evidence type="ECO:0000256" key="4">
    <source>
        <dbReference type="ARBA" id="ARBA00023136"/>
    </source>
</evidence>
<dbReference type="Pfam" id="PF01699">
    <property type="entry name" value="Na_Ca_ex"/>
    <property type="match status" value="2"/>
</dbReference>
<evidence type="ECO:0000313" key="8">
    <source>
        <dbReference type="Proteomes" id="UP000626148"/>
    </source>
</evidence>